<evidence type="ECO:0000313" key="3">
    <source>
        <dbReference type="EMBL" id="GBL45137.1"/>
    </source>
</evidence>
<dbReference type="SUPFAM" id="SSF55718">
    <property type="entry name" value="SCP-like"/>
    <property type="match status" value="1"/>
</dbReference>
<dbReference type="GO" id="GO:0006744">
    <property type="term" value="P:ubiquinone biosynthetic process"/>
    <property type="evidence" value="ECO:0007669"/>
    <property type="project" value="UniProtKB-UniRule"/>
</dbReference>
<keyword evidence="4" id="KW-1185">Reference proteome</keyword>
<keyword evidence="1" id="KW-0831">Ubiquinone biosynthesis</keyword>
<dbReference type="InterPro" id="IPR036527">
    <property type="entry name" value="SCP2_sterol-bd_dom_sf"/>
</dbReference>
<comment type="similarity">
    <text evidence="1">Belongs to the UbiT family.</text>
</comment>
<comment type="caution">
    <text evidence="3">The sequence shown here is derived from an EMBL/GenBank/DDBJ whole genome shotgun (WGS) entry which is preliminary data.</text>
</comment>
<reference evidence="3 4" key="1">
    <citation type="journal article" date="2019" name="Front. Microbiol.">
        <title>Genomes of Neutrophilic Sulfur-Oxidizing Chemolithoautotrophs Representing 9 Proteobacterial Species From 8 Genera.</title>
        <authorList>
            <person name="Watanabe T."/>
            <person name="Kojima H."/>
            <person name="Umezawa K."/>
            <person name="Hori C."/>
            <person name="Takasuka T.E."/>
            <person name="Kato Y."/>
            <person name="Fukui M."/>
        </authorList>
    </citation>
    <scope>NUCLEOTIDE SEQUENCE [LARGE SCALE GENOMIC DNA]</scope>
    <source>
        <strain evidence="3 4">TTN</strain>
    </source>
</reference>
<sequence>MKQQNSVLPAAIADALALLPPAPHSVLLAAALNRVLGRGIQPEQLLPLQDKSVCIRVTDARLAFFLGANHRGFVARRFSQTPDLTIGACARDFLRLALRAEDPDTLFFGRRLYMEGDTELGLLIKNILDSVETSQLFILRWLPDSVRIKIRAELLS</sequence>
<evidence type="ECO:0000259" key="2">
    <source>
        <dbReference type="Pfam" id="PF02036"/>
    </source>
</evidence>
<dbReference type="AlphaFoldDB" id="A0A401JBZ3"/>
<dbReference type="InterPro" id="IPR016830">
    <property type="entry name" value="UbiT"/>
</dbReference>
<proteinExistence type="inferred from homology"/>
<comment type="pathway">
    <text evidence="1">Cofactor biosynthesis; ubiquinone biosynthesis.</text>
</comment>
<evidence type="ECO:0000256" key="1">
    <source>
        <dbReference type="HAMAP-Rule" id="MF_02231"/>
    </source>
</evidence>
<dbReference type="Pfam" id="PF02036">
    <property type="entry name" value="SCP2"/>
    <property type="match status" value="1"/>
</dbReference>
<evidence type="ECO:0000313" key="4">
    <source>
        <dbReference type="Proteomes" id="UP000286806"/>
    </source>
</evidence>
<dbReference type="InterPro" id="IPR003033">
    <property type="entry name" value="SCP2_sterol-bd_dom"/>
</dbReference>
<accession>A0A401JBZ3</accession>
<comment type="function">
    <text evidence="1">Required for O(2)-independent ubiquinone (coenzyme Q) biosynthesis. Likely functions as an accessory factor.</text>
</comment>
<protein>
    <recommendedName>
        <fullName evidence="1">Ubiquinone biosynthesis accessory factor UbiT</fullName>
    </recommendedName>
</protein>
<dbReference type="HAMAP" id="MF_02231">
    <property type="entry name" value="UbiT"/>
    <property type="match status" value="1"/>
</dbReference>
<dbReference type="Proteomes" id="UP000286806">
    <property type="component" value="Unassembled WGS sequence"/>
</dbReference>
<dbReference type="OrthoDB" id="5292463at2"/>
<gene>
    <name evidence="1" type="primary">ubiT</name>
    <name evidence="3" type="ORF">SFMTTN_0941</name>
</gene>
<feature type="domain" description="SCP2" evidence="2">
    <location>
        <begin position="33"/>
        <end position="129"/>
    </location>
</feature>
<dbReference type="EMBL" id="BGOW01000006">
    <property type="protein sequence ID" value="GBL45137.1"/>
    <property type="molecule type" value="Genomic_DNA"/>
</dbReference>
<dbReference type="UniPathway" id="UPA00232"/>
<name>A0A401JBZ3_9PROT</name>
<dbReference type="RefSeq" id="WP_124703971.1">
    <property type="nucleotide sequence ID" value="NZ_BGOW01000006.1"/>
</dbReference>
<organism evidence="3 4">
    <name type="scientific">Sulfuriferula multivorans</name>
    <dbReference type="NCBI Taxonomy" id="1559896"/>
    <lineage>
        <taxon>Bacteria</taxon>
        <taxon>Pseudomonadati</taxon>
        <taxon>Pseudomonadota</taxon>
        <taxon>Betaproteobacteria</taxon>
        <taxon>Nitrosomonadales</taxon>
        <taxon>Sulfuricellaceae</taxon>
        <taxon>Sulfuriferula</taxon>
    </lineage>
</organism>